<dbReference type="InterPro" id="IPR011009">
    <property type="entry name" value="Kinase-like_dom_sf"/>
</dbReference>
<comment type="caution">
    <text evidence="3">The sequence shown here is derived from an EMBL/GenBank/DDBJ whole genome shotgun (WGS) entry which is preliminary data.</text>
</comment>
<gene>
    <name evidence="3" type="ORF">SMN809_LOCUS61693</name>
</gene>
<keyword evidence="1" id="KW-0472">Membrane</keyword>
<feature type="non-terminal residue" evidence="3">
    <location>
        <position position="46"/>
    </location>
</feature>
<proteinExistence type="predicted"/>
<evidence type="ECO:0000313" key="3">
    <source>
        <dbReference type="EMBL" id="CAF5101333.1"/>
    </source>
</evidence>
<dbReference type="Gene3D" id="1.10.510.10">
    <property type="entry name" value="Transferase(Phosphotransferase) domain 1"/>
    <property type="match status" value="1"/>
</dbReference>
<feature type="transmembrane region" description="Helical" evidence="1">
    <location>
        <begin position="20"/>
        <end position="37"/>
    </location>
</feature>
<dbReference type="EMBL" id="CAJOBI010249341">
    <property type="protein sequence ID" value="CAF5101333.1"/>
    <property type="molecule type" value="Genomic_DNA"/>
</dbReference>
<evidence type="ECO:0000259" key="2">
    <source>
        <dbReference type="PROSITE" id="PS50011"/>
    </source>
</evidence>
<dbReference type="GO" id="GO:0005524">
    <property type="term" value="F:ATP binding"/>
    <property type="evidence" value="ECO:0007669"/>
    <property type="project" value="InterPro"/>
</dbReference>
<keyword evidence="1" id="KW-1133">Transmembrane helix</keyword>
<keyword evidence="1" id="KW-0812">Transmembrane</keyword>
<sequence length="46" mass="5015">MVSSRVGSSSRSKCGYKADIWALGVILFEMAFGYRPLQGLSSNSEK</sequence>
<evidence type="ECO:0000256" key="1">
    <source>
        <dbReference type="SAM" id="Phobius"/>
    </source>
</evidence>
<reference evidence="3" key="1">
    <citation type="submission" date="2021-02" db="EMBL/GenBank/DDBJ databases">
        <authorList>
            <person name="Nowell W R."/>
        </authorList>
    </citation>
    <scope>NUCLEOTIDE SEQUENCE</scope>
</reference>
<name>A0A8S3F5U2_9BILA</name>
<protein>
    <recommendedName>
        <fullName evidence="2">Protein kinase domain-containing protein</fullName>
    </recommendedName>
</protein>
<feature type="domain" description="Protein kinase" evidence="2">
    <location>
        <begin position="1"/>
        <end position="46"/>
    </location>
</feature>
<dbReference type="SUPFAM" id="SSF56112">
    <property type="entry name" value="Protein kinase-like (PK-like)"/>
    <property type="match status" value="1"/>
</dbReference>
<organism evidence="3 4">
    <name type="scientific">Rotaria magnacalcarata</name>
    <dbReference type="NCBI Taxonomy" id="392030"/>
    <lineage>
        <taxon>Eukaryota</taxon>
        <taxon>Metazoa</taxon>
        <taxon>Spiralia</taxon>
        <taxon>Gnathifera</taxon>
        <taxon>Rotifera</taxon>
        <taxon>Eurotatoria</taxon>
        <taxon>Bdelloidea</taxon>
        <taxon>Philodinida</taxon>
        <taxon>Philodinidae</taxon>
        <taxon>Rotaria</taxon>
    </lineage>
</organism>
<evidence type="ECO:0000313" key="4">
    <source>
        <dbReference type="Proteomes" id="UP000676336"/>
    </source>
</evidence>
<dbReference type="GO" id="GO:0004672">
    <property type="term" value="F:protein kinase activity"/>
    <property type="evidence" value="ECO:0007669"/>
    <property type="project" value="InterPro"/>
</dbReference>
<dbReference type="PROSITE" id="PS50011">
    <property type="entry name" value="PROTEIN_KINASE_DOM"/>
    <property type="match status" value="1"/>
</dbReference>
<dbReference type="AlphaFoldDB" id="A0A8S3F5U2"/>
<accession>A0A8S3F5U2</accession>
<dbReference type="InterPro" id="IPR000719">
    <property type="entry name" value="Prot_kinase_dom"/>
</dbReference>
<dbReference type="Proteomes" id="UP000676336">
    <property type="component" value="Unassembled WGS sequence"/>
</dbReference>